<keyword evidence="3 6" id="KW-0812">Transmembrane</keyword>
<dbReference type="STRING" id="1136941.ACH46_06445"/>
<feature type="transmembrane region" description="Helical" evidence="6">
    <location>
        <begin position="284"/>
        <end position="303"/>
    </location>
</feature>
<feature type="transmembrane region" description="Helical" evidence="6">
    <location>
        <begin position="309"/>
        <end position="327"/>
    </location>
</feature>
<dbReference type="InterPro" id="IPR011701">
    <property type="entry name" value="MFS"/>
</dbReference>
<dbReference type="GO" id="GO:0005886">
    <property type="term" value="C:plasma membrane"/>
    <property type="evidence" value="ECO:0007669"/>
    <property type="project" value="UniProtKB-SubCell"/>
</dbReference>
<dbReference type="GO" id="GO:0022857">
    <property type="term" value="F:transmembrane transporter activity"/>
    <property type="evidence" value="ECO:0007669"/>
    <property type="project" value="InterPro"/>
</dbReference>
<dbReference type="Proteomes" id="UP000063789">
    <property type="component" value="Chromosome"/>
</dbReference>
<keyword evidence="4 6" id="KW-1133">Transmembrane helix</keyword>
<dbReference type="Gene3D" id="1.20.1250.20">
    <property type="entry name" value="MFS general substrate transporter like domains"/>
    <property type="match status" value="2"/>
</dbReference>
<dbReference type="EMBL" id="CP011853">
    <property type="protein sequence ID" value="ALG84213.1"/>
    <property type="molecule type" value="Genomic_DNA"/>
</dbReference>
<keyword evidence="5 6" id="KW-0472">Membrane</keyword>
<feature type="domain" description="Major facilitator superfamily (MFS) profile" evidence="7">
    <location>
        <begin position="22"/>
        <end position="400"/>
    </location>
</feature>
<evidence type="ECO:0000259" key="7">
    <source>
        <dbReference type="PROSITE" id="PS50850"/>
    </source>
</evidence>
<dbReference type="PANTHER" id="PTHR43124">
    <property type="entry name" value="PURINE EFFLUX PUMP PBUE"/>
    <property type="match status" value="1"/>
</dbReference>
<evidence type="ECO:0000256" key="1">
    <source>
        <dbReference type="ARBA" id="ARBA00004651"/>
    </source>
</evidence>
<dbReference type="OrthoDB" id="9814237at2"/>
<reference evidence="8 9" key="2">
    <citation type="journal article" date="2017" name="Int. J. Syst. Evol. Microbiol.">
        <title>Gordonia phthalatica sp. nov., a di-n-butyl phthalate-degrading bacterium isolated from activated sludge.</title>
        <authorList>
            <person name="Jin D."/>
            <person name="Kong X."/>
            <person name="Jia M."/>
            <person name="Yu X."/>
            <person name="Wang X."/>
            <person name="Zhuang X."/>
            <person name="Deng Y."/>
            <person name="Bai Z."/>
        </authorList>
    </citation>
    <scope>NUCLEOTIDE SEQUENCE [LARGE SCALE GENOMIC DNA]</scope>
    <source>
        <strain evidence="8 9">QH-11</strain>
    </source>
</reference>
<sequence length="421" mass="42459">MTTSSTAAAPAETSTRRGVGWVILALALGGFGIGTTEFVAMGLLPNIASDLEITEPVAGHLISAYALGVVVGAPVIAVLAARMSRRTLLMSLMVAFTIGNGLSIAAQSYPILMAARFVAGLPHGAYFGVAALVAAHLAGPGKRASAVGQVMMGLSVANVLGVPAATWLGQALGWRSAMALVVVIGVATVASLWRVLPDLSDMPSSSPKAELGGLRRSQIWLTLLVGVIGFGGFFAFYTYLNTALTSLGGISESAVPIALMLFGAGMVTGNYVGGRMADALGDRAIAIGMAAAAVTLLLFAALVSTGWPAVIVTFFVGCSGSTAIPGLQTRLMDVADDAQTIAAALNHSALNVANAIGAWLGGMVIAEGLGYRAPSIAGAALAAGGVVVLIIAVLAARRSGTAEPPREESVAVGTDRYSELP</sequence>
<evidence type="ECO:0000313" key="8">
    <source>
        <dbReference type="EMBL" id="ALG84213.1"/>
    </source>
</evidence>
<feature type="transmembrane region" description="Helical" evidence="6">
    <location>
        <begin position="57"/>
        <end position="81"/>
    </location>
</feature>
<organism evidence="8 9">
    <name type="scientific">Gordonia phthalatica</name>
    <dbReference type="NCBI Taxonomy" id="1136941"/>
    <lineage>
        <taxon>Bacteria</taxon>
        <taxon>Bacillati</taxon>
        <taxon>Actinomycetota</taxon>
        <taxon>Actinomycetes</taxon>
        <taxon>Mycobacteriales</taxon>
        <taxon>Gordoniaceae</taxon>
        <taxon>Gordonia</taxon>
    </lineage>
</organism>
<dbReference type="PATRIC" id="fig|1136941.3.peg.1320"/>
<protein>
    <submittedName>
        <fullName evidence="8">MFS transporter</fullName>
    </submittedName>
</protein>
<evidence type="ECO:0000256" key="3">
    <source>
        <dbReference type="ARBA" id="ARBA00022692"/>
    </source>
</evidence>
<feature type="transmembrane region" description="Helical" evidence="6">
    <location>
        <begin position="376"/>
        <end position="396"/>
    </location>
</feature>
<feature type="transmembrane region" description="Helical" evidence="6">
    <location>
        <begin position="254"/>
        <end position="272"/>
    </location>
</feature>
<dbReference type="RefSeq" id="WP_062392190.1">
    <property type="nucleotide sequence ID" value="NZ_CP011853.1"/>
</dbReference>
<evidence type="ECO:0000256" key="5">
    <source>
        <dbReference type="ARBA" id="ARBA00023136"/>
    </source>
</evidence>
<dbReference type="AlphaFoldDB" id="A0A0N9MPR5"/>
<dbReference type="InterPro" id="IPR050189">
    <property type="entry name" value="MFS_Efflux_Transporters"/>
</dbReference>
<keyword evidence="9" id="KW-1185">Reference proteome</keyword>
<dbReference type="Pfam" id="PF07690">
    <property type="entry name" value="MFS_1"/>
    <property type="match status" value="2"/>
</dbReference>
<reference evidence="9" key="1">
    <citation type="submission" date="2015-06" db="EMBL/GenBank/DDBJ databases">
        <title>Complete genome sequence and metabolic analysis of phthalate degradation pathway in Gordonia sp. QH-11.</title>
        <authorList>
            <person name="Jin D."/>
            <person name="Kong X."/>
            <person name="Bai Z."/>
        </authorList>
    </citation>
    <scope>NUCLEOTIDE SEQUENCE [LARGE SCALE GENOMIC DNA]</scope>
    <source>
        <strain evidence="9">QH-11</strain>
    </source>
</reference>
<feature type="transmembrane region" description="Helical" evidence="6">
    <location>
        <begin position="88"/>
        <end position="111"/>
    </location>
</feature>
<evidence type="ECO:0000313" key="9">
    <source>
        <dbReference type="Proteomes" id="UP000063789"/>
    </source>
</evidence>
<accession>A0A0N9MPR5</accession>
<proteinExistence type="predicted"/>
<feature type="transmembrane region" description="Helical" evidence="6">
    <location>
        <begin position="348"/>
        <end position="370"/>
    </location>
</feature>
<evidence type="ECO:0000256" key="6">
    <source>
        <dbReference type="SAM" id="Phobius"/>
    </source>
</evidence>
<keyword evidence="2" id="KW-1003">Cell membrane</keyword>
<dbReference type="CDD" id="cd17324">
    <property type="entry name" value="MFS_NepI_like"/>
    <property type="match status" value="1"/>
</dbReference>
<feature type="transmembrane region" description="Helical" evidence="6">
    <location>
        <begin position="117"/>
        <end position="138"/>
    </location>
</feature>
<dbReference type="InterPro" id="IPR020846">
    <property type="entry name" value="MFS_dom"/>
</dbReference>
<dbReference type="SUPFAM" id="SSF103473">
    <property type="entry name" value="MFS general substrate transporter"/>
    <property type="match status" value="1"/>
</dbReference>
<name>A0A0N9MPR5_9ACTN</name>
<dbReference type="PROSITE" id="PS50850">
    <property type="entry name" value="MFS"/>
    <property type="match status" value="1"/>
</dbReference>
<feature type="transmembrane region" description="Helical" evidence="6">
    <location>
        <begin position="217"/>
        <end position="239"/>
    </location>
</feature>
<dbReference type="InterPro" id="IPR036259">
    <property type="entry name" value="MFS_trans_sf"/>
</dbReference>
<comment type="subcellular location">
    <subcellularLocation>
        <location evidence="1">Cell membrane</location>
        <topology evidence="1">Multi-pass membrane protein</topology>
    </subcellularLocation>
</comment>
<dbReference type="KEGG" id="goq:ACH46_06445"/>
<evidence type="ECO:0000256" key="2">
    <source>
        <dbReference type="ARBA" id="ARBA00022475"/>
    </source>
</evidence>
<dbReference type="PANTHER" id="PTHR43124:SF3">
    <property type="entry name" value="CHLORAMPHENICOL EFFLUX PUMP RV0191"/>
    <property type="match status" value="1"/>
</dbReference>
<feature type="transmembrane region" description="Helical" evidence="6">
    <location>
        <begin position="174"/>
        <end position="196"/>
    </location>
</feature>
<feature type="transmembrane region" description="Helical" evidence="6">
    <location>
        <begin position="150"/>
        <end position="168"/>
    </location>
</feature>
<evidence type="ECO:0000256" key="4">
    <source>
        <dbReference type="ARBA" id="ARBA00022989"/>
    </source>
</evidence>
<feature type="transmembrane region" description="Helical" evidence="6">
    <location>
        <begin position="21"/>
        <end position="45"/>
    </location>
</feature>
<gene>
    <name evidence="8" type="ORF">ACH46_06445</name>
</gene>